<gene>
    <name evidence="2" type="ORF">WH91_13165</name>
</gene>
<protein>
    <submittedName>
        <fullName evidence="2">Uncharacterized protein</fullName>
    </submittedName>
</protein>
<feature type="region of interest" description="Disordered" evidence="1">
    <location>
        <begin position="34"/>
        <end position="56"/>
    </location>
</feature>
<sequence>MLSRIRRWVDPAVADPRPAERRLLQPLGVVTKSRAVPPGDLDPIRPLGAEHAKRPAERISTGIAHQRHQPIGTFAEVHWMAGQKYLHPGRDHAERTAQHHTADADLDMVRSWRAVTRSRG</sequence>
<comment type="caution">
    <text evidence="2">The sequence shown here is derived from an EMBL/GenBank/DDBJ whole genome shotgun (WGS) entry which is preliminary data.</text>
</comment>
<evidence type="ECO:0000256" key="1">
    <source>
        <dbReference type="SAM" id="MobiDB-lite"/>
    </source>
</evidence>
<keyword evidence="3" id="KW-1185">Reference proteome</keyword>
<dbReference type="EMBL" id="LAPV01000130">
    <property type="protein sequence ID" value="KKC32583.1"/>
    <property type="molecule type" value="Genomic_DNA"/>
</dbReference>
<organism evidence="2 3">
    <name type="scientific">Devosia psychrophila</name>
    <dbReference type="NCBI Taxonomy" id="728005"/>
    <lineage>
        <taxon>Bacteria</taxon>
        <taxon>Pseudomonadati</taxon>
        <taxon>Pseudomonadota</taxon>
        <taxon>Alphaproteobacteria</taxon>
        <taxon>Hyphomicrobiales</taxon>
        <taxon>Devosiaceae</taxon>
        <taxon>Devosia</taxon>
    </lineage>
</organism>
<evidence type="ECO:0000313" key="3">
    <source>
        <dbReference type="Proteomes" id="UP000033519"/>
    </source>
</evidence>
<proteinExistence type="predicted"/>
<name>A0ABR5DX47_9HYPH</name>
<evidence type="ECO:0000313" key="2">
    <source>
        <dbReference type="EMBL" id="KKC32583.1"/>
    </source>
</evidence>
<accession>A0ABR5DX47</accession>
<reference evidence="2 3" key="1">
    <citation type="submission" date="2015-03" db="EMBL/GenBank/DDBJ databases">
        <authorList>
            <person name="Lepp D."/>
            <person name="Hassan Y.I."/>
            <person name="Li X.-Z."/>
            <person name="Zhou T."/>
        </authorList>
    </citation>
    <scope>NUCLEOTIDE SEQUENCE [LARGE SCALE GENOMIC DNA]</scope>
    <source>
        <strain evidence="2 3">Cr7-05</strain>
    </source>
</reference>
<dbReference type="Proteomes" id="UP000033519">
    <property type="component" value="Unassembled WGS sequence"/>
</dbReference>